<dbReference type="GeneID" id="112127545"/>
<dbReference type="RefSeq" id="XP_024084428.1">
    <property type="nucleotide sequence ID" value="XM_024228660.1"/>
</dbReference>
<evidence type="ECO:0000313" key="2">
    <source>
        <dbReference type="Proteomes" id="UP000494040"/>
    </source>
</evidence>
<evidence type="ECO:0000313" key="1">
    <source>
        <dbReference type="EnsemblMetazoa" id="XP_024084428.1"/>
    </source>
</evidence>
<protein>
    <submittedName>
        <fullName evidence="1">Uncharacterized protein</fullName>
    </submittedName>
</protein>
<dbReference type="KEGG" id="clec:112127545"/>
<dbReference type="EnsemblMetazoa" id="XM_024228660.1">
    <property type="protein sequence ID" value="XP_024084428.1"/>
    <property type="gene ID" value="LOC112127545"/>
</dbReference>
<reference evidence="1" key="1">
    <citation type="submission" date="2022-01" db="UniProtKB">
        <authorList>
            <consortium name="EnsemblMetazoa"/>
        </authorList>
    </citation>
    <scope>IDENTIFICATION</scope>
</reference>
<proteinExistence type="predicted"/>
<keyword evidence="2" id="KW-1185">Reference proteome</keyword>
<sequence length="111" mass="12824">MLPRSNGGLDGGTEECNLQKIVTTKTVKMKYRSRTSSWISIDRNLFNTWFGGTKHIVFQRQEVDRLRRSLRVMCHSGRMAFRDDRVVGTGRHQSVCLPEKERMKGSNDYDG</sequence>
<organism evidence="1 2">
    <name type="scientific">Cimex lectularius</name>
    <name type="common">Bed bug</name>
    <name type="synonym">Acanthia lectularia</name>
    <dbReference type="NCBI Taxonomy" id="79782"/>
    <lineage>
        <taxon>Eukaryota</taxon>
        <taxon>Metazoa</taxon>
        <taxon>Ecdysozoa</taxon>
        <taxon>Arthropoda</taxon>
        <taxon>Hexapoda</taxon>
        <taxon>Insecta</taxon>
        <taxon>Pterygota</taxon>
        <taxon>Neoptera</taxon>
        <taxon>Paraneoptera</taxon>
        <taxon>Hemiptera</taxon>
        <taxon>Heteroptera</taxon>
        <taxon>Panheteroptera</taxon>
        <taxon>Cimicomorpha</taxon>
        <taxon>Cimicidae</taxon>
        <taxon>Cimex</taxon>
    </lineage>
</organism>
<dbReference type="Proteomes" id="UP000494040">
    <property type="component" value="Unassembled WGS sequence"/>
</dbReference>
<dbReference type="AlphaFoldDB" id="A0A8I6SMG4"/>
<accession>A0A8I6SMG4</accession>
<name>A0A8I6SMG4_CIMLE</name>